<dbReference type="Proteomes" id="UP000689195">
    <property type="component" value="Unassembled WGS sequence"/>
</dbReference>
<gene>
    <name evidence="1" type="ORF">PPENT_87.1.T0130422</name>
</gene>
<dbReference type="EMBL" id="CAJJDO010000013">
    <property type="protein sequence ID" value="CAD8144830.1"/>
    <property type="molecule type" value="Genomic_DNA"/>
</dbReference>
<name>A0A8S1SXF5_9CILI</name>
<organism evidence="1 2">
    <name type="scientific">Paramecium pentaurelia</name>
    <dbReference type="NCBI Taxonomy" id="43138"/>
    <lineage>
        <taxon>Eukaryota</taxon>
        <taxon>Sar</taxon>
        <taxon>Alveolata</taxon>
        <taxon>Ciliophora</taxon>
        <taxon>Intramacronucleata</taxon>
        <taxon>Oligohymenophorea</taxon>
        <taxon>Peniculida</taxon>
        <taxon>Parameciidae</taxon>
        <taxon>Paramecium</taxon>
    </lineage>
</organism>
<reference evidence="1" key="1">
    <citation type="submission" date="2021-01" db="EMBL/GenBank/DDBJ databases">
        <authorList>
            <consortium name="Genoscope - CEA"/>
            <person name="William W."/>
        </authorList>
    </citation>
    <scope>NUCLEOTIDE SEQUENCE</scope>
</reference>
<dbReference type="AlphaFoldDB" id="A0A8S1SXF5"/>
<comment type="caution">
    <text evidence="1">The sequence shown here is derived from an EMBL/GenBank/DDBJ whole genome shotgun (WGS) entry which is preliminary data.</text>
</comment>
<protein>
    <submittedName>
        <fullName evidence="1">Uncharacterized protein</fullName>
    </submittedName>
</protein>
<accession>A0A8S1SXF5</accession>
<evidence type="ECO:0000313" key="1">
    <source>
        <dbReference type="EMBL" id="CAD8144830.1"/>
    </source>
</evidence>
<evidence type="ECO:0000313" key="2">
    <source>
        <dbReference type="Proteomes" id="UP000689195"/>
    </source>
</evidence>
<sequence length="79" mass="9600">MVSQMPGIIAYMTIHLQKNLVQLQNYSFSEQDLILQKWIFSYFHSDRFRNIKVYSQFILPNYILKNFLNKKNQSFSIFE</sequence>
<keyword evidence="2" id="KW-1185">Reference proteome</keyword>
<proteinExistence type="predicted"/>